<evidence type="ECO:0000313" key="10">
    <source>
        <dbReference type="Proteomes" id="UP000237378"/>
    </source>
</evidence>
<dbReference type="Pfam" id="PF02321">
    <property type="entry name" value="OEP"/>
    <property type="match status" value="2"/>
</dbReference>
<dbReference type="Proteomes" id="UP000237378">
    <property type="component" value="Unassembled WGS sequence"/>
</dbReference>
<keyword evidence="8" id="KW-0732">Signal</keyword>
<comment type="subcellular location">
    <subcellularLocation>
        <location evidence="8">Cell outer membrane</location>
        <topology evidence="8">Lipid-anchor</topology>
    </subcellularLocation>
</comment>
<protein>
    <submittedName>
        <fullName evidence="9">RND transporter</fullName>
    </submittedName>
</protein>
<evidence type="ECO:0000256" key="5">
    <source>
        <dbReference type="ARBA" id="ARBA00023139"/>
    </source>
</evidence>
<evidence type="ECO:0000256" key="1">
    <source>
        <dbReference type="ARBA" id="ARBA00007613"/>
    </source>
</evidence>
<dbReference type="InterPro" id="IPR010131">
    <property type="entry name" value="MdtP/NodT-like"/>
</dbReference>
<feature type="chain" id="PRO_5041033627" evidence="8">
    <location>
        <begin position="24"/>
        <end position="479"/>
    </location>
</feature>
<organism evidence="9 10">
    <name type="scientific">Pseudomonas putida</name>
    <name type="common">Arthrobacter siderocapsulatus</name>
    <dbReference type="NCBI Taxonomy" id="303"/>
    <lineage>
        <taxon>Bacteria</taxon>
        <taxon>Pseudomonadati</taxon>
        <taxon>Pseudomonadota</taxon>
        <taxon>Gammaproteobacteria</taxon>
        <taxon>Pseudomonadales</taxon>
        <taxon>Pseudomonadaceae</taxon>
        <taxon>Pseudomonas</taxon>
    </lineage>
</organism>
<comment type="caution">
    <text evidence="9">The sequence shown here is derived from an EMBL/GenBank/DDBJ whole genome shotgun (WGS) entry which is preliminary data.</text>
</comment>
<feature type="signal peptide" evidence="8">
    <location>
        <begin position="1"/>
        <end position="23"/>
    </location>
</feature>
<sequence length="479" mass="51788">MSTPTLIKPLPLLGACLLLSACATPATPPQHGVHAPARWQAATPEAPPRHLTGWWQSFGSPALNQLVEQARTDSFEVGAAMARVRQAQADAVIAGGPLLPEVTGAANANRERLQHGNGYSQLNSSPTQRTTHYLDVALKASYEVDFWGGNAAARESALHGLQASEFERATVELTLLGKVADSYMQALAFQQQGHIADLNLINAEHVLQLVQTRFDAGSATALELAQQQSLVATQQRQRPLYQQQAREALITLATLVGQPVQNLQLGNTRFEQLKWPSINAGLPSELISRRPDIANAEAKLAAAQANVRVARAAMLPKLNLTVIVGSGNDHFPDVLRNPFTSLAAGLITPVFDNGRLRAERDKAVATQDELLQNYRGAILAGFSDVEKALNTLDGIDRQLHWQAIELQQARKAFNIAESRYQAGAEDLLTVLQTQRTLYQAQDEDVQLRLKRVMGSIALYKALGGGWQVDGAEAGAAPDA</sequence>
<dbReference type="NCBIfam" id="TIGR01845">
    <property type="entry name" value="outer_NodT"/>
    <property type="match status" value="1"/>
</dbReference>
<keyword evidence="3 8" id="KW-0812">Transmembrane</keyword>
<keyword evidence="6" id="KW-0998">Cell outer membrane</keyword>
<dbReference type="RefSeq" id="WP_021785469.1">
    <property type="nucleotide sequence ID" value="NZ_JANHKY010000023.1"/>
</dbReference>
<evidence type="ECO:0000256" key="4">
    <source>
        <dbReference type="ARBA" id="ARBA00023136"/>
    </source>
</evidence>
<evidence type="ECO:0000313" key="9">
    <source>
        <dbReference type="EMBL" id="POG03095.1"/>
    </source>
</evidence>
<keyword evidence="7 8" id="KW-0449">Lipoprotein</keyword>
<dbReference type="Gene3D" id="2.20.200.10">
    <property type="entry name" value="Outer membrane efflux proteins (OEP)"/>
    <property type="match status" value="1"/>
</dbReference>
<keyword evidence="2 8" id="KW-1134">Transmembrane beta strand</keyword>
<reference evidence="9 10" key="2">
    <citation type="submission" date="2018-03" db="EMBL/GenBank/DDBJ databases">
        <title>Draft genome of Pseudomonas putida strain KH-18-2.</title>
        <authorList>
            <person name="Yoshizawa S."/>
            <person name="Khan N.H."/>
            <person name="Nishimura M."/>
            <person name="Chiura H.X."/>
            <person name="Ogura Y."/>
            <person name="Hayashi T."/>
            <person name="Kogure K."/>
        </authorList>
    </citation>
    <scope>NUCLEOTIDE SEQUENCE [LARGE SCALE GENOMIC DNA]</scope>
    <source>
        <strain evidence="9 10">KH-18-2</strain>
    </source>
</reference>
<dbReference type="AlphaFoldDB" id="A0A1X1A9F0"/>
<dbReference type="PANTHER" id="PTHR30203:SF33">
    <property type="entry name" value="BLR4455 PROTEIN"/>
    <property type="match status" value="1"/>
</dbReference>
<comment type="similarity">
    <text evidence="1 8">Belongs to the outer membrane factor (OMF) (TC 1.B.17) family.</text>
</comment>
<accession>A0A1X1A9F0</accession>
<dbReference type="EMBL" id="MING01000083">
    <property type="protein sequence ID" value="POG03095.1"/>
    <property type="molecule type" value="Genomic_DNA"/>
</dbReference>
<name>A0A1X1A9F0_PSEPU</name>
<dbReference type="SUPFAM" id="SSF56954">
    <property type="entry name" value="Outer membrane efflux proteins (OEP)"/>
    <property type="match status" value="1"/>
</dbReference>
<evidence type="ECO:0000256" key="2">
    <source>
        <dbReference type="ARBA" id="ARBA00022452"/>
    </source>
</evidence>
<reference evidence="9 10" key="1">
    <citation type="submission" date="2016-08" db="EMBL/GenBank/DDBJ databases">
        <authorList>
            <person name="Seilhamer J.J."/>
        </authorList>
    </citation>
    <scope>NUCLEOTIDE SEQUENCE [LARGE SCALE GENOMIC DNA]</scope>
    <source>
        <strain evidence="9 10">KH-18-2</strain>
    </source>
</reference>
<gene>
    <name evidence="9" type="ORF">BGP82_17545</name>
</gene>
<proteinExistence type="inferred from homology"/>
<evidence type="ECO:0000256" key="7">
    <source>
        <dbReference type="ARBA" id="ARBA00023288"/>
    </source>
</evidence>
<dbReference type="PANTHER" id="PTHR30203">
    <property type="entry name" value="OUTER MEMBRANE CATION EFFLUX PROTEIN"/>
    <property type="match status" value="1"/>
</dbReference>
<evidence type="ECO:0000256" key="8">
    <source>
        <dbReference type="RuleBase" id="RU362097"/>
    </source>
</evidence>
<evidence type="ECO:0000256" key="6">
    <source>
        <dbReference type="ARBA" id="ARBA00023237"/>
    </source>
</evidence>
<evidence type="ECO:0000256" key="3">
    <source>
        <dbReference type="ARBA" id="ARBA00022692"/>
    </source>
</evidence>
<dbReference type="GO" id="GO:0015562">
    <property type="term" value="F:efflux transmembrane transporter activity"/>
    <property type="evidence" value="ECO:0007669"/>
    <property type="project" value="InterPro"/>
</dbReference>
<dbReference type="GO" id="GO:0009279">
    <property type="term" value="C:cell outer membrane"/>
    <property type="evidence" value="ECO:0007669"/>
    <property type="project" value="UniProtKB-SubCell"/>
</dbReference>
<dbReference type="Gene3D" id="1.20.1600.10">
    <property type="entry name" value="Outer membrane efflux proteins (OEP)"/>
    <property type="match status" value="1"/>
</dbReference>
<keyword evidence="4 8" id="KW-0472">Membrane</keyword>
<keyword evidence="5 8" id="KW-0564">Palmitate</keyword>
<dbReference type="InterPro" id="IPR003423">
    <property type="entry name" value="OMP_efflux"/>
</dbReference>